<evidence type="ECO:0000256" key="7">
    <source>
        <dbReference type="ARBA" id="ARBA00023136"/>
    </source>
</evidence>
<comment type="caution">
    <text evidence="9">The sequence shown here is derived from an EMBL/GenBank/DDBJ whole genome shotgun (WGS) entry which is preliminary data.</text>
</comment>
<keyword evidence="7" id="KW-0472">Membrane</keyword>
<dbReference type="GO" id="GO:0016887">
    <property type="term" value="F:ATP hydrolysis activity"/>
    <property type="evidence" value="ECO:0007669"/>
    <property type="project" value="InterPro"/>
</dbReference>
<dbReference type="GO" id="GO:0005524">
    <property type="term" value="F:ATP binding"/>
    <property type="evidence" value="ECO:0007669"/>
    <property type="project" value="UniProtKB-KW"/>
</dbReference>
<dbReference type="AlphaFoldDB" id="A0A7Y0Q430"/>
<sequence>MSTAEQTLTPTTSPGAGLKIRNLTVTYQTDRGRFAALKDVSLDIRPRAITGFIGESGSGKTTLAMAAMNAIRAPGLITAGRIESEGVGDILKLKGENLRRIHGQHFGFVFQASSNSLNPLKRIGAQLLDLARSHGAKNPTALLHEAKQLAERMGMDGDRVLTSYQHELSGGMRQRVGIIFALLLRAKIVILDEPTTALDMLSQQAVLEIIRDIHKERGLTTIIITHDMGVVAEMADRVVVLYAGRVVEEGATADVLQRPMHPYTRGLIHAIPRITGDLSDAQPLAGSPPDLATIPEKGCVFRERCPVRMSICDTAEPQYQTAHQDGLVACHGVNAND</sequence>
<dbReference type="Proteomes" id="UP000533476">
    <property type="component" value="Unassembled WGS sequence"/>
</dbReference>
<evidence type="ECO:0000256" key="3">
    <source>
        <dbReference type="ARBA" id="ARBA00022448"/>
    </source>
</evidence>
<dbReference type="Gene3D" id="3.40.50.300">
    <property type="entry name" value="P-loop containing nucleotide triphosphate hydrolases"/>
    <property type="match status" value="1"/>
</dbReference>
<comment type="similarity">
    <text evidence="2">Belongs to the ABC transporter superfamily.</text>
</comment>
<dbReference type="SMART" id="SM00382">
    <property type="entry name" value="AAA"/>
    <property type="match status" value="1"/>
</dbReference>
<evidence type="ECO:0000256" key="2">
    <source>
        <dbReference type="ARBA" id="ARBA00005417"/>
    </source>
</evidence>
<dbReference type="PROSITE" id="PS50893">
    <property type="entry name" value="ABC_TRANSPORTER_2"/>
    <property type="match status" value="1"/>
</dbReference>
<dbReference type="InterPro" id="IPR003439">
    <property type="entry name" value="ABC_transporter-like_ATP-bd"/>
</dbReference>
<evidence type="ECO:0000256" key="6">
    <source>
        <dbReference type="ARBA" id="ARBA00022840"/>
    </source>
</evidence>
<organism evidence="9 10">
    <name type="scientific">Sulfobacillus harzensis</name>
    <dbReference type="NCBI Taxonomy" id="2729629"/>
    <lineage>
        <taxon>Bacteria</taxon>
        <taxon>Bacillati</taxon>
        <taxon>Bacillota</taxon>
        <taxon>Clostridia</taxon>
        <taxon>Eubacteriales</taxon>
        <taxon>Clostridiales Family XVII. Incertae Sedis</taxon>
        <taxon>Sulfobacillus</taxon>
    </lineage>
</organism>
<accession>A0A7Y0Q430</accession>
<evidence type="ECO:0000313" key="9">
    <source>
        <dbReference type="EMBL" id="NMP24182.1"/>
    </source>
</evidence>
<evidence type="ECO:0000256" key="5">
    <source>
        <dbReference type="ARBA" id="ARBA00022741"/>
    </source>
</evidence>
<dbReference type="EMBL" id="JABBVZ010000090">
    <property type="protein sequence ID" value="NMP24182.1"/>
    <property type="molecule type" value="Genomic_DNA"/>
</dbReference>
<keyword evidence="5" id="KW-0547">Nucleotide-binding</keyword>
<keyword evidence="4" id="KW-1003">Cell membrane</keyword>
<dbReference type="GO" id="GO:0015833">
    <property type="term" value="P:peptide transport"/>
    <property type="evidence" value="ECO:0007669"/>
    <property type="project" value="InterPro"/>
</dbReference>
<comment type="subcellular location">
    <subcellularLocation>
        <location evidence="1">Cell membrane</location>
        <topology evidence="1">Peripheral membrane protein</topology>
    </subcellularLocation>
</comment>
<evidence type="ECO:0000259" key="8">
    <source>
        <dbReference type="PROSITE" id="PS50893"/>
    </source>
</evidence>
<dbReference type="PANTHER" id="PTHR43297">
    <property type="entry name" value="OLIGOPEPTIDE TRANSPORT ATP-BINDING PROTEIN APPD"/>
    <property type="match status" value="1"/>
</dbReference>
<keyword evidence="6 9" id="KW-0067">ATP-binding</keyword>
<evidence type="ECO:0000313" key="10">
    <source>
        <dbReference type="Proteomes" id="UP000533476"/>
    </source>
</evidence>
<dbReference type="PANTHER" id="PTHR43297:SF2">
    <property type="entry name" value="DIPEPTIDE TRANSPORT ATP-BINDING PROTEIN DPPD"/>
    <property type="match status" value="1"/>
</dbReference>
<keyword evidence="10" id="KW-1185">Reference proteome</keyword>
<dbReference type="Pfam" id="PF08352">
    <property type="entry name" value="oligo_HPY"/>
    <property type="match status" value="1"/>
</dbReference>
<dbReference type="InterPro" id="IPR003593">
    <property type="entry name" value="AAA+_ATPase"/>
</dbReference>
<evidence type="ECO:0000256" key="1">
    <source>
        <dbReference type="ARBA" id="ARBA00004202"/>
    </source>
</evidence>
<feature type="domain" description="ABC transporter" evidence="8">
    <location>
        <begin position="18"/>
        <end position="268"/>
    </location>
</feature>
<dbReference type="NCBIfam" id="TIGR01727">
    <property type="entry name" value="oligo_HPY"/>
    <property type="match status" value="1"/>
</dbReference>
<gene>
    <name evidence="9" type="ORF">HIJ39_17765</name>
</gene>
<dbReference type="RefSeq" id="WP_169102067.1">
    <property type="nucleotide sequence ID" value="NZ_JABBVZ010000090.1"/>
</dbReference>
<dbReference type="InterPro" id="IPR013563">
    <property type="entry name" value="Oligopep_ABC_C"/>
</dbReference>
<dbReference type="SUPFAM" id="SSF52540">
    <property type="entry name" value="P-loop containing nucleoside triphosphate hydrolases"/>
    <property type="match status" value="1"/>
</dbReference>
<protein>
    <submittedName>
        <fullName evidence="9">ABC transporter ATP-binding protein</fullName>
    </submittedName>
</protein>
<keyword evidence="3" id="KW-0813">Transport</keyword>
<name>A0A7Y0Q430_9FIRM</name>
<dbReference type="GO" id="GO:0005886">
    <property type="term" value="C:plasma membrane"/>
    <property type="evidence" value="ECO:0007669"/>
    <property type="project" value="UniProtKB-SubCell"/>
</dbReference>
<dbReference type="InterPro" id="IPR027417">
    <property type="entry name" value="P-loop_NTPase"/>
</dbReference>
<dbReference type="CDD" id="cd03257">
    <property type="entry name" value="ABC_NikE_OppD_transporters"/>
    <property type="match status" value="1"/>
</dbReference>
<dbReference type="Pfam" id="PF00005">
    <property type="entry name" value="ABC_tran"/>
    <property type="match status" value="1"/>
</dbReference>
<evidence type="ECO:0000256" key="4">
    <source>
        <dbReference type="ARBA" id="ARBA00022475"/>
    </source>
</evidence>
<dbReference type="InterPro" id="IPR050388">
    <property type="entry name" value="ABC_Ni/Peptide_Import"/>
</dbReference>
<proteinExistence type="inferred from homology"/>
<reference evidence="9 10" key="1">
    <citation type="submission" date="2020-04" db="EMBL/GenBank/DDBJ databases">
        <authorList>
            <person name="Zhang R."/>
            <person name="Schippers A."/>
        </authorList>
    </citation>
    <scope>NUCLEOTIDE SEQUENCE [LARGE SCALE GENOMIC DNA]</scope>
    <source>
        <strain evidence="9 10">DSM 109850</strain>
    </source>
</reference>